<evidence type="ECO:0008006" key="5">
    <source>
        <dbReference type="Google" id="ProtNLM"/>
    </source>
</evidence>
<dbReference type="AlphaFoldDB" id="A0A160MA77"/>
<dbReference type="eggNOG" id="ENOG502ZUAI">
    <property type="taxonomic scope" value="Bacteria"/>
</dbReference>
<dbReference type="KEGG" id="bon:A361_10935"/>
<keyword evidence="2" id="KW-0472">Membrane</keyword>
<gene>
    <name evidence="3" type="ORF">A361_10935</name>
</gene>
<name>A0A160MA77_9BACI</name>
<dbReference type="InterPro" id="IPR024405">
    <property type="entry name" value="Phage_BhlA/UviB"/>
</dbReference>
<accession>A0A160MA77</accession>
<keyword evidence="2" id="KW-0812">Transmembrane</keyword>
<dbReference type="Proteomes" id="UP000077856">
    <property type="component" value="Chromosome"/>
</dbReference>
<dbReference type="Pfam" id="PF10960">
    <property type="entry name" value="Holin_BhlA"/>
    <property type="match status" value="1"/>
</dbReference>
<feature type="transmembrane region" description="Helical" evidence="2">
    <location>
        <begin position="6"/>
        <end position="24"/>
    </location>
</feature>
<evidence type="ECO:0000256" key="1">
    <source>
        <dbReference type="SAM" id="Coils"/>
    </source>
</evidence>
<feature type="coiled-coil region" evidence="1">
    <location>
        <begin position="27"/>
        <end position="58"/>
    </location>
</feature>
<organism evidence="3 4">
    <name type="scientific">Cytobacillus oceanisediminis 2691</name>
    <dbReference type="NCBI Taxonomy" id="1196031"/>
    <lineage>
        <taxon>Bacteria</taxon>
        <taxon>Bacillati</taxon>
        <taxon>Bacillota</taxon>
        <taxon>Bacilli</taxon>
        <taxon>Bacillales</taxon>
        <taxon>Bacillaceae</taxon>
        <taxon>Cytobacillus</taxon>
    </lineage>
</organism>
<evidence type="ECO:0000256" key="2">
    <source>
        <dbReference type="SAM" id="Phobius"/>
    </source>
</evidence>
<keyword evidence="1" id="KW-0175">Coiled coil</keyword>
<dbReference type="EMBL" id="CP015506">
    <property type="protein sequence ID" value="AND39630.1"/>
    <property type="molecule type" value="Genomic_DNA"/>
</dbReference>
<dbReference type="STRING" id="1196031.A361_10935"/>
<keyword evidence="2" id="KW-1133">Transmembrane helix</keyword>
<sequence length="91" mass="11171">MEPEVLKYFITQGPFALLFIWLLLRSEKRNEQRETDYRNEISEMRNEMKTERDEWRDERSLWTETLSKFSEKYDVVIDELRDIKRKLGGGH</sequence>
<dbReference type="RefSeq" id="WP_019381952.1">
    <property type="nucleotide sequence ID" value="NZ_CP015506.1"/>
</dbReference>
<reference evidence="3 4" key="1">
    <citation type="submission" date="2016-04" db="EMBL/GenBank/DDBJ databases">
        <title>Complete genome sequence of Bacillus oceanisediminis strain 2691.</title>
        <authorList>
            <person name="Jeong H."/>
            <person name="Kim H.J."/>
            <person name="Lee D.-W."/>
        </authorList>
    </citation>
    <scope>NUCLEOTIDE SEQUENCE [LARGE SCALE GENOMIC DNA]</scope>
    <source>
        <strain evidence="3 4">2691</strain>
    </source>
</reference>
<proteinExistence type="predicted"/>
<evidence type="ECO:0000313" key="4">
    <source>
        <dbReference type="Proteomes" id="UP000077856"/>
    </source>
</evidence>
<evidence type="ECO:0000313" key="3">
    <source>
        <dbReference type="EMBL" id="AND39630.1"/>
    </source>
</evidence>
<protein>
    <recommendedName>
        <fullName evidence="5">Holin</fullName>
    </recommendedName>
</protein>